<dbReference type="InterPro" id="IPR003834">
    <property type="entry name" value="Cyt_c_assmbl_TM_dom"/>
</dbReference>
<evidence type="ECO:0000313" key="20">
    <source>
        <dbReference type="EMBL" id="RCW68540.1"/>
    </source>
</evidence>
<keyword evidence="14 18" id="KW-1015">Disulfide bond</keyword>
<dbReference type="InterPro" id="IPR013766">
    <property type="entry name" value="Thioredoxin_domain"/>
</dbReference>
<evidence type="ECO:0000256" key="8">
    <source>
        <dbReference type="ARBA" id="ARBA00022748"/>
    </source>
</evidence>
<gene>
    <name evidence="18" type="primary">dsbD</name>
    <name evidence="20" type="ORF">DES41_10761</name>
</gene>
<keyword evidence="4 18" id="KW-1003">Cell membrane</keyword>
<dbReference type="InterPro" id="IPR036249">
    <property type="entry name" value="Thioredoxin-like_sf"/>
</dbReference>
<comment type="catalytic activity">
    <reaction evidence="16 18">
        <text>[protein]-dithiol + NAD(+) = [protein]-disulfide + NADH + H(+)</text>
        <dbReference type="Rhea" id="RHEA:18749"/>
        <dbReference type="Rhea" id="RHEA-COMP:10593"/>
        <dbReference type="Rhea" id="RHEA-COMP:10594"/>
        <dbReference type="ChEBI" id="CHEBI:15378"/>
        <dbReference type="ChEBI" id="CHEBI:29950"/>
        <dbReference type="ChEBI" id="CHEBI:50058"/>
        <dbReference type="ChEBI" id="CHEBI:57540"/>
        <dbReference type="ChEBI" id="CHEBI:57945"/>
        <dbReference type="EC" id="1.8.1.8"/>
    </reaction>
</comment>
<dbReference type="InterPro" id="IPR022910">
    <property type="entry name" value="Thiol_diS_interchange_DbsD"/>
</dbReference>
<name>A0A368XKV6_9BURK</name>
<comment type="similarity">
    <text evidence="2 18">Belongs to the thioredoxin family. DsbD subfamily.</text>
</comment>
<keyword evidence="6 18" id="KW-0812">Transmembrane</keyword>
<dbReference type="InterPro" id="IPR017937">
    <property type="entry name" value="Thioredoxin_CS"/>
</dbReference>
<dbReference type="PANTHER" id="PTHR32234:SF0">
    <property type="entry name" value="THIOL:DISULFIDE INTERCHANGE PROTEIN DSBD"/>
    <property type="match status" value="1"/>
</dbReference>
<dbReference type="CDD" id="cd02953">
    <property type="entry name" value="DsbDgamma"/>
    <property type="match status" value="1"/>
</dbReference>
<keyword evidence="11 18" id="KW-0560">Oxidoreductase</keyword>
<keyword evidence="21" id="KW-1185">Reference proteome</keyword>
<feature type="domain" description="Thioredoxin" evidence="19">
    <location>
        <begin position="471"/>
        <end position="596"/>
    </location>
</feature>
<dbReference type="PROSITE" id="PS00194">
    <property type="entry name" value="THIOREDOXIN_1"/>
    <property type="match status" value="1"/>
</dbReference>
<dbReference type="GO" id="GO:0047134">
    <property type="term" value="F:protein-disulfide reductase [NAD(P)H] activity"/>
    <property type="evidence" value="ECO:0007669"/>
    <property type="project" value="UniProtKB-UniRule"/>
</dbReference>
<feature type="transmembrane region" description="Helical" evidence="18">
    <location>
        <begin position="301"/>
        <end position="331"/>
    </location>
</feature>
<evidence type="ECO:0000256" key="12">
    <source>
        <dbReference type="ARBA" id="ARBA00023027"/>
    </source>
</evidence>
<evidence type="ECO:0000256" key="1">
    <source>
        <dbReference type="ARBA" id="ARBA00004429"/>
    </source>
</evidence>
<reference evidence="20 21" key="1">
    <citation type="submission" date="2018-07" db="EMBL/GenBank/DDBJ databases">
        <title>Genomic Encyclopedia of Type Strains, Phase IV (KMG-IV): sequencing the most valuable type-strain genomes for metagenomic binning, comparative biology and taxonomic classification.</title>
        <authorList>
            <person name="Goeker M."/>
        </authorList>
    </citation>
    <scope>NUCLEOTIDE SEQUENCE [LARGE SCALE GENOMIC DNA]</scope>
    <source>
        <strain evidence="20 21">DSM 21634</strain>
    </source>
</reference>
<dbReference type="AlphaFoldDB" id="A0A368XKV6"/>
<feature type="transmembrane region" description="Helical" evidence="18">
    <location>
        <begin position="222"/>
        <end position="246"/>
    </location>
</feature>
<evidence type="ECO:0000256" key="17">
    <source>
        <dbReference type="ARBA" id="ARBA00047804"/>
    </source>
</evidence>
<feature type="transmembrane region" description="Helical" evidence="18">
    <location>
        <begin position="180"/>
        <end position="201"/>
    </location>
</feature>
<feature type="transmembrane region" description="Helical" evidence="18">
    <location>
        <begin position="258"/>
        <end position="280"/>
    </location>
</feature>
<keyword evidence="10 18" id="KW-1133">Transmembrane helix</keyword>
<dbReference type="NCBIfam" id="NF001419">
    <property type="entry name" value="PRK00293.1"/>
    <property type="match status" value="1"/>
</dbReference>
<evidence type="ECO:0000256" key="9">
    <source>
        <dbReference type="ARBA" id="ARBA00022982"/>
    </source>
</evidence>
<evidence type="ECO:0000256" key="2">
    <source>
        <dbReference type="ARBA" id="ARBA00007241"/>
    </source>
</evidence>
<evidence type="ECO:0000313" key="21">
    <source>
        <dbReference type="Proteomes" id="UP000252884"/>
    </source>
</evidence>
<feature type="transmembrane region" description="Helical" evidence="18">
    <location>
        <begin position="337"/>
        <end position="360"/>
    </location>
</feature>
<accession>A0A368XKV6</accession>
<evidence type="ECO:0000256" key="10">
    <source>
        <dbReference type="ARBA" id="ARBA00022989"/>
    </source>
</evidence>
<dbReference type="HAMAP" id="MF_00399">
    <property type="entry name" value="DbsD"/>
    <property type="match status" value="1"/>
</dbReference>
<dbReference type="InterPro" id="IPR035671">
    <property type="entry name" value="DsbD_gamma"/>
</dbReference>
<proteinExistence type="inferred from homology"/>
<dbReference type="Pfam" id="PF11412">
    <property type="entry name" value="DsbD_N"/>
    <property type="match status" value="1"/>
</dbReference>
<protein>
    <recommendedName>
        <fullName evidence="18">Thiol:disulfide interchange protein DsbD</fullName>
        <ecNumber evidence="18">1.8.1.8</ecNumber>
    </recommendedName>
    <alternativeName>
        <fullName evidence="18">Protein-disulfide reductase</fullName>
        <shortName evidence="18">Disulfide reductase</shortName>
    </alternativeName>
</protein>
<sequence length="598" mass="62888">MPDLFRPARVLWLFFMVLMVAMATGTARGEVNFLPADKAFALQIDQSTGTTVRLSWTIAPGYYLYRDRIEAMTDSGATVVLPLPPGQLKDDPNFGEVQVFHQAVSTEAKSSGARELTITWQGCAEAGLCYPPQSRTLPVQGGAASELVAPPGAPPTNVADPAQATDSDYGISQILASRSLVWTIPLFLVLGIGLAFTPCVLPMLPIVSGMVVGSHATQRRAFVLSGSYGLAMALTYAAIGVAAALAGANLQAALQNQWTIAAFTATFVLLAMSMFGFFTLQLPGSVRARLDNIGRGTRGGTVAGAAVLGLVSALFVGPCMTAPLAGTLMYIAQTGNAAQGGMLLFVLGLGMATPLVLVCTVGSRFLPKPGPWMTRVNGVFGFGLLATAIWMISRVVPASATLALAGAWMITVAFTLWPYSAGKRSPNVSRWGVLQRSGAALAGIWGLSMMLGSAAGASNMLRPLASIAGTPSAADEMPFAKVRSADGLDRQLAAAVAEGKPTMVVFSADWCTSCRTIEREVFDQSAVRSALSGWNLVTADVTEGDPDQRALMRNMQVLGPPTVLLLDARGQERRTLRLVGEFGTDTFLRRLNASESAS</sequence>
<dbReference type="SUPFAM" id="SSF74863">
    <property type="entry name" value="Thiol:disulfide interchange protein DsbD, N-terminal domain (DsbD-alpha)"/>
    <property type="match status" value="1"/>
</dbReference>
<dbReference type="Pfam" id="PF02683">
    <property type="entry name" value="DsbD_TM"/>
    <property type="match status" value="1"/>
</dbReference>
<dbReference type="PROSITE" id="PS51352">
    <property type="entry name" value="THIOREDOXIN_2"/>
    <property type="match status" value="1"/>
</dbReference>
<dbReference type="OrthoDB" id="9811036at2"/>
<evidence type="ECO:0000256" key="16">
    <source>
        <dbReference type="ARBA" id="ARBA00047388"/>
    </source>
</evidence>
<evidence type="ECO:0000256" key="3">
    <source>
        <dbReference type="ARBA" id="ARBA00022448"/>
    </source>
</evidence>
<comment type="function">
    <text evidence="18">Required to facilitate the formation of correct disulfide bonds in some periplasmic proteins and for the assembly of the periplasmic c-type cytochromes. Acts by transferring electrons from cytoplasmic thioredoxin to the periplasm. This transfer involves a cascade of disulfide bond formation and reduction steps.</text>
</comment>
<feature type="disulfide bond" description="Redox-active" evidence="18">
    <location>
        <begin position="511"/>
        <end position="514"/>
    </location>
</feature>
<comment type="caution">
    <text evidence="18">Lacks conserved residue(s) required for the propagation of feature annotation.</text>
</comment>
<keyword evidence="12 18" id="KW-0520">NAD</keyword>
<evidence type="ECO:0000256" key="5">
    <source>
        <dbReference type="ARBA" id="ARBA00022519"/>
    </source>
</evidence>
<dbReference type="EC" id="1.8.1.8" evidence="18"/>
<dbReference type="Pfam" id="PF13899">
    <property type="entry name" value="Thioredoxin_7"/>
    <property type="match status" value="1"/>
</dbReference>
<dbReference type="GO" id="GO:0017004">
    <property type="term" value="P:cytochrome complex assembly"/>
    <property type="evidence" value="ECO:0007669"/>
    <property type="project" value="UniProtKB-UniRule"/>
</dbReference>
<evidence type="ECO:0000256" key="13">
    <source>
        <dbReference type="ARBA" id="ARBA00023136"/>
    </source>
</evidence>
<evidence type="ECO:0000256" key="6">
    <source>
        <dbReference type="ARBA" id="ARBA00022692"/>
    </source>
</evidence>
<organism evidence="20 21">
    <name type="scientific">Pseudorhodoferax soli</name>
    <dbReference type="NCBI Taxonomy" id="545864"/>
    <lineage>
        <taxon>Bacteria</taxon>
        <taxon>Pseudomonadati</taxon>
        <taxon>Pseudomonadota</taxon>
        <taxon>Betaproteobacteria</taxon>
        <taxon>Burkholderiales</taxon>
        <taxon>Comamonadaceae</taxon>
    </lineage>
</organism>
<feature type="transmembrane region" description="Helical" evidence="18">
    <location>
        <begin position="398"/>
        <end position="417"/>
    </location>
</feature>
<dbReference type="GO" id="GO:0005886">
    <property type="term" value="C:plasma membrane"/>
    <property type="evidence" value="ECO:0007669"/>
    <property type="project" value="UniProtKB-SubCell"/>
</dbReference>
<keyword evidence="13 18" id="KW-0472">Membrane</keyword>
<dbReference type="EMBL" id="QPJK01000007">
    <property type="protein sequence ID" value="RCW68540.1"/>
    <property type="molecule type" value="Genomic_DNA"/>
</dbReference>
<evidence type="ECO:0000256" key="15">
    <source>
        <dbReference type="ARBA" id="ARBA00023284"/>
    </source>
</evidence>
<keyword evidence="3 18" id="KW-0813">Transport</keyword>
<feature type="transmembrane region" description="Helical" evidence="18">
    <location>
        <begin position="372"/>
        <end position="392"/>
    </location>
</feature>
<evidence type="ECO:0000259" key="19">
    <source>
        <dbReference type="PROSITE" id="PS51352"/>
    </source>
</evidence>
<evidence type="ECO:0000256" key="4">
    <source>
        <dbReference type="ARBA" id="ARBA00022475"/>
    </source>
</evidence>
<evidence type="ECO:0000256" key="14">
    <source>
        <dbReference type="ARBA" id="ARBA00023157"/>
    </source>
</evidence>
<keyword evidence="15 18" id="KW-0676">Redox-active center</keyword>
<keyword evidence="7" id="KW-0732">Signal</keyword>
<evidence type="ECO:0000256" key="7">
    <source>
        <dbReference type="ARBA" id="ARBA00022729"/>
    </source>
</evidence>
<evidence type="ECO:0000256" key="11">
    <source>
        <dbReference type="ARBA" id="ARBA00023002"/>
    </source>
</evidence>
<comment type="catalytic activity">
    <reaction evidence="17 18">
        <text>[protein]-dithiol + NADP(+) = [protein]-disulfide + NADPH + H(+)</text>
        <dbReference type="Rhea" id="RHEA:18753"/>
        <dbReference type="Rhea" id="RHEA-COMP:10593"/>
        <dbReference type="Rhea" id="RHEA-COMP:10594"/>
        <dbReference type="ChEBI" id="CHEBI:15378"/>
        <dbReference type="ChEBI" id="CHEBI:29950"/>
        <dbReference type="ChEBI" id="CHEBI:50058"/>
        <dbReference type="ChEBI" id="CHEBI:57783"/>
        <dbReference type="ChEBI" id="CHEBI:58349"/>
        <dbReference type="EC" id="1.8.1.8"/>
    </reaction>
</comment>
<dbReference type="InterPro" id="IPR028250">
    <property type="entry name" value="DsbDN"/>
</dbReference>
<dbReference type="Gene3D" id="3.40.30.10">
    <property type="entry name" value="Glutaredoxin"/>
    <property type="match status" value="1"/>
</dbReference>
<keyword evidence="5 18" id="KW-0997">Cell inner membrane</keyword>
<dbReference type="GO" id="GO:0009055">
    <property type="term" value="F:electron transfer activity"/>
    <property type="evidence" value="ECO:0007669"/>
    <property type="project" value="UniProtKB-UniRule"/>
</dbReference>
<feature type="transmembrane region" description="Helical" evidence="18">
    <location>
        <begin position="438"/>
        <end position="457"/>
    </location>
</feature>
<comment type="subcellular location">
    <subcellularLocation>
        <location evidence="1 18">Cell inner membrane</location>
        <topology evidence="1 18">Multi-pass membrane protein</topology>
    </subcellularLocation>
</comment>
<dbReference type="PANTHER" id="PTHR32234">
    <property type="entry name" value="THIOL:DISULFIDE INTERCHANGE PROTEIN DSBD"/>
    <property type="match status" value="1"/>
</dbReference>
<dbReference type="Proteomes" id="UP000252884">
    <property type="component" value="Unassembled WGS sequence"/>
</dbReference>
<comment type="caution">
    <text evidence="20">The sequence shown here is derived from an EMBL/GenBank/DDBJ whole genome shotgun (WGS) entry which is preliminary data.</text>
</comment>
<dbReference type="GO" id="GO:0045454">
    <property type="term" value="P:cell redox homeostasis"/>
    <property type="evidence" value="ECO:0007669"/>
    <property type="project" value="TreeGrafter"/>
</dbReference>
<keyword evidence="9 18" id="KW-0249">Electron transport</keyword>
<keyword evidence="8 18" id="KW-0201">Cytochrome c-type biogenesis</keyword>
<dbReference type="InterPro" id="IPR036929">
    <property type="entry name" value="DsbDN_sf"/>
</dbReference>
<dbReference type="RefSeq" id="WP_114470087.1">
    <property type="nucleotide sequence ID" value="NZ_QPJK01000007.1"/>
</dbReference>
<dbReference type="Gene3D" id="2.60.40.1250">
    <property type="entry name" value="Thiol:disulfide interchange protein DsbD, N-terminal domain"/>
    <property type="match status" value="1"/>
</dbReference>
<feature type="disulfide bond" description="Redox-active" evidence="18">
    <location>
        <begin position="123"/>
        <end position="129"/>
    </location>
</feature>
<dbReference type="SUPFAM" id="SSF52833">
    <property type="entry name" value="Thioredoxin-like"/>
    <property type="match status" value="1"/>
</dbReference>
<evidence type="ECO:0000256" key="18">
    <source>
        <dbReference type="HAMAP-Rule" id="MF_00399"/>
    </source>
</evidence>